<comment type="caution">
    <text evidence="1">The sequence shown here is derived from an EMBL/GenBank/DDBJ whole genome shotgun (WGS) entry which is preliminary data.</text>
</comment>
<dbReference type="RefSeq" id="WP_203894664.1">
    <property type="nucleotide sequence ID" value="NZ_BOOH01000057.1"/>
</dbReference>
<accession>A0A8J3W832</accession>
<dbReference type="Proteomes" id="UP000616724">
    <property type="component" value="Unassembled WGS sequence"/>
</dbReference>
<dbReference type="AlphaFoldDB" id="A0A8J3W832"/>
<proteinExistence type="predicted"/>
<dbReference type="EMBL" id="BOOH01000057">
    <property type="protein sequence ID" value="GIH80224.1"/>
    <property type="molecule type" value="Genomic_DNA"/>
</dbReference>
<evidence type="ECO:0000313" key="2">
    <source>
        <dbReference type="Proteomes" id="UP000616724"/>
    </source>
</evidence>
<name>A0A8J3W832_9ACTN</name>
<evidence type="ECO:0000313" key="1">
    <source>
        <dbReference type="EMBL" id="GIH80224.1"/>
    </source>
</evidence>
<dbReference type="InterPro" id="IPR026337">
    <property type="entry name" value="AKG_HExxH"/>
</dbReference>
<reference evidence="1 2" key="1">
    <citation type="submission" date="2021-01" db="EMBL/GenBank/DDBJ databases">
        <title>Whole genome shotgun sequence of Planobispora longispora NBRC 13918.</title>
        <authorList>
            <person name="Komaki H."/>
            <person name="Tamura T."/>
        </authorList>
    </citation>
    <scope>NUCLEOTIDE SEQUENCE [LARGE SCALE GENOMIC DNA]</scope>
    <source>
        <strain evidence="1 2">NBRC 13918</strain>
    </source>
</reference>
<sequence>MKLIPRQVSDKTFTELAAGGGGAEAVEELRAWQRIKTMMLVRGVVEESRETDHPHAELAARTYRLLVELEPPAVDDVLRHPAAGAWAWRAYRSLRGGTPAEEDPGRLGTLAVAAAIRAQKACEVRIPVRGRTLMLPSLGEVTLPSGLDGAADVAVRPDGAGAVLGIGGSVVRVDPSGDGTGWRALHGLPVVPGFTLVVDDLDPYRWPNGGEVETRMTLQQRRTWQSRLNGAWRILADNHWTVAEEVTAAIRVLTPIKQPIFGQKSASASETFGTIALSAPRHSLGFAATFAHEIQHAKLRALTDMVALTRPDDGRRYYAPWRPDPRPAYGLLQGVYAFLGVADFWRRQIGAERGAAAFRGQVELVRWREGAHLVTGTLLESGSLTERGREFVTGVRCALESLFQEPVDLAAAGQAHREAAWHREEWLRHSAHAGAVRGQIGGGSKSQSTRRPS</sequence>
<gene>
    <name evidence="1" type="ORF">Plo01_66530</name>
</gene>
<protein>
    <submittedName>
        <fullName evidence="1">HEXXH motif domain-containing protein</fullName>
    </submittedName>
</protein>
<keyword evidence="2" id="KW-1185">Reference proteome</keyword>
<dbReference type="NCBIfam" id="TIGR04267">
    <property type="entry name" value="mod_HExxH"/>
    <property type="match status" value="1"/>
</dbReference>
<organism evidence="1 2">
    <name type="scientific">Planobispora longispora</name>
    <dbReference type="NCBI Taxonomy" id="28887"/>
    <lineage>
        <taxon>Bacteria</taxon>
        <taxon>Bacillati</taxon>
        <taxon>Actinomycetota</taxon>
        <taxon>Actinomycetes</taxon>
        <taxon>Streptosporangiales</taxon>
        <taxon>Streptosporangiaceae</taxon>
        <taxon>Planobispora</taxon>
    </lineage>
</organism>